<accession>X7EGH0</accession>
<gene>
    <name evidence="2" type="ORF">OCH239_04320</name>
</gene>
<organism evidence="2 3">
    <name type="scientific">Roseivivax halodurans JCM 10272</name>
    <dbReference type="NCBI Taxonomy" id="1449350"/>
    <lineage>
        <taxon>Bacteria</taxon>
        <taxon>Pseudomonadati</taxon>
        <taxon>Pseudomonadota</taxon>
        <taxon>Alphaproteobacteria</taxon>
        <taxon>Rhodobacterales</taxon>
        <taxon>Roseobacteraceae</taxon>
        <taxon>Roseivivax</taxon>
    </lineage>
</organism>
<comment type="caution">
    <text evidence="2">The sequence shown here is derived from an EMBL/GenBank/DDBJ whole genome shotgun (WGS) entry which is preliminary data.</text>
</comment>
<feature type="transmembrane region" description="Helical" evidence="1">
    <location>
        <begin position="129"/>
        <end position="153"/>
    </location>
</feature>
<evidence type="ECO:0000256" key="1">
    <source>
        <dbReference type="SAM" id="Phobius"/>
    </source>
</evidence>
<keyword evidence="1" id="KW-1133">Transmembrane helix</keyword>
<reference evidence="2 3" key="1">
    <citation type="submission" date="2014-01" db="EMBL/GenBank/DDBJ databases">
        <title>Roseivivax halodurans JCM 10272 Genome Sequencing.</title>
        <authorList>
            <person name="Lai Q."/>
            <person name="Li G."/>
            <person name="Shao Z."/>
        </authorList>
    </citation>
    <scope>NUCLEOTIDE SEQUENCE [LARGE SCALE GENOMIC DNA]</scope>
    <source>
        <strain evidence="2 3">JCM 10272</strain>
    </source>
</reference>
<keyword evidence="1" id="KW-0472">Membrane</keyword>
<evidence type="ECO:0000313" key="2">
    <source>
        <dbReference type="EMBL" id="ETX14316.1"/>
    </source>
</evidence>
<feature type="transmembrane region" description="Helical" evidence="1">
    <location>
        <begin position="31"/>
        <end position="54"/>
    </location>
</feature>
<proteinExistence type="predicted"/>
<dbReference type="Proteomes" id="UP000022447">
    <property type="component" value="Unassembled WGS sequence"/>
</dbReference>
<dbReference type="STRING" id="1449350.OCH239_04320"/>
<sequence>MSDKQIPPLIQLHYDEMTTTRGRILEARKQVSTTLFSLNGGATVALLALIQSGYLDRDVITLWFVKAGAFICGLGVIFAAVSQLLNYQYLGQIAALELSKEHDFDEGVMVDGPPSEGIRKKAISFLGRCEAFIVASCVAFTLTLFGLTLVTIWP</sequence>
<feature type="transmembrane region" description="Helical" evidence="1">
    <location>
        <begin position="60"/>
        <end position="81"/>
    </location>
</feature>
<protein>
    <submittedName>
        <fullName evidence="2">Uncharacterized protein</fullName>
    </submittedName>
</protein>
<evidence type="ECO:0000313" key="3">
    <source>
        <dbReference type="Proteomes" id="UP000022447"/>
    </source>
</evidence>
<keyword evidence="1" id="KW-0812">Transmembrane</keyword>
<keyword evidence="3" id="KW-1185">Reference proteome</keyword>
<dbReference type="EMBL" id="JALZ01000012">
    <property type="protein sequence ID" value="ETX14316.1"/>
    <property type="molecule type" value="Genomic_DNA"/>
</dbReference>
<dbReference type="RefSeq" id="WP_037263109.1">
    <property type="nucleotide sequence ID" value="NZ_JALZ01000012.1"/>
</dbReference>
<dbReference type="AlphaFoldDB" id="X7EGH0"/>
<name>X7EGH0_9RHOB</name>